<keyword evidence="1" id="KW-0328">Glycosyltransferase</keyword>
<dbReference type="EMBL" id="FNJM01000004">
    <property type="protein sequence ID" value="SDP37247.1"/>
    <property type="molecule type" value="Genomic_DNA"/>
</dbReference>
<feature type="domain" description="Glycosyl transferase family 1" evidence="3">
    <location>
        <begin position="433"/>
        <end position="558"/>
    </location>
</feature>
<dbReference type="STRING" id="94869.SAMN04488529_104186"/>
<evidence type="ECO:0000313" key="6">
    <source>
        <dbReference type="Proteomes" id="UP000198597"/>
    </source>
</evidence>
<feature type="domain" description="Glycosyltransferase subfamily 4-like N-terminal" evidence="4">
    <location>
        <begin position="269"/>
        <end position="411"/>
    </location>
</feature>
<organism evidence="5 6">
    <name type="scientific">Clostridium gasigenes</name>
    <dbReference type="NCBI Taxonomy" id="94869"/>
    <lineage>
        <taxon>Bacteria</taxon>
        <taxon>Bacillati</taxon>
        <taxon>Bacillota</taxon>
        <taxon>Clostridia</taxon>
        <taxon>Eubacteriales</taxon>
        <taxon>Clostridiaceae</taxon>
        <taxon>Clostridium</taxon>
    </lineage>
</organism>
<dbReference type="SUPFAM" id="SSF53448">
    <property type="entry name" value="Nucleotide-diphospho-sugar transferases"/>
    <property type="match status" value="1"/>
</dbReference>
<dbReference type="Pfam" id="PF00534">
    <property type="entry name" value="Glycos_transf_1"/>
    <property type="match status" value="1"/>
</dbReference>
<dbReference type="AlphaFoldDB" id="A0A1H0S6F3"/>
<evidence type="ECO:0000259" key="4">
    <source>
        <dbReference type="Pfam" id="PF13439"/>
    </source>
</evidence>
<evidence type="ECO:0000259" key="3">
    <source>
        <dbReference type="Pfam" id="PF00534"/>
    </source>
</evidence>
<dbReference type="Proteomes" id="UP000198597">
    <property type="component" value="Unassembled WGS sequence"/>
</dbReference>
<evidence type="ECO:0000256" key="1">
    <source>
        <dbReference type="ARBA" id="ARBA00022676"/>
    </source>
</evidence>
<evidence type="ECO:0000256" key="2">
    <source>
        <dbReference type="ARBA" id="ARBA00022679"/>
    </source>
</evidence>
<dbReference type="InterPro" id="IPR029044">
    <property type="entry name" value="Nucleotide-diphossugar_trans"/>
</dbReference>
<evidence type="ECO:0000313" key="5">
    <source>
        <dbReference type="EMBL" id="SDP37247.1"/>
    </source>
</evidence>
<dbReference type="RefSeq" id="WP_089968790.1">
    <property type="nucleotide sequence ID" value="NZ_FNJM01000004.1"/>
</dbReference>
<dbReference type="InterPro" id="IPR028098">
    <property type="entry name" value="Glyco_trans_4-like_N"/>
</dbReference>
<dbReference type="Gene3D" id="3.40.50.2000">
    <property type="entry name" value="Glycogen Phosphorylase B"/>
    <property type="match status" value="2"/>
</dbReference>
<dbReference type="Gene3D" id="3.90.550.10">
    <property type="entry name" value="Spore Coat Polysaccharide Biosynthesis Protein SpsA, Chain A"/>
    <property type="match status" value="1"/>
</dbReference>
<dbReference type="PANTHER" id="PTHR12526:SF510">
    <property type="entry name" value="D-INOSITOL 3-PHOSPHATE GLYCOSYLTRANSFERASE"/>
    <property type="match status" value="1"/>
</dbReference>
<accession>A0A1H0S6F3</accession>
<dbReference type="InterPro" id="IPR001296">
    <property type="entry name" value="Glyco_trans_1"/>
</dbReference>
<dbReference type="OrthoDB" id="9766971at2"/>
<dbReference type="PANTHER" id="PTHR12526">
    <property type="entry name" value="GLYCOSYLTRANSFERASE"/>
    <property type="match status" value="1"/>
</dbReference>
<reference evidence="5 6" key="1">
    <citation type="submission" date="2016-10" db="EMBL/GenBank/DDBJ databases">
        <authorList>
            <person name="de Groot N.N."/>
        </authorList>
    </citation>
    <scope>NUCLEOTIDE SEQUENCE [LARGE SCALE GENOMIC DNA]</scope>
    <source>
        <strain evidence="5 6">DSM 12272</strain>
    </source>
</reference>
<keyword evidence="6" id="KW-1185">Reference proteome</keyword>
<keyword evidence="2 5" id="KW-0808">Transferase</keyword>
<dbReference type="GO" id="GO:0016757">
    <property type="term" value="F:glycosyltransferase activity"/>
    <property type="evidence" value="ECO:0007669"/>
    <property type="project" value="UniProtKB-KW"/>
</dbReference>
<gene>
    <name evidence="5" type="ORF">SAMN04488529_104186</name>
</gene>
<dbReference type="SUPFAM" id="SSF53756">
    <property type="entry name" value="UDP-Glycosyltransferase/glycogen phosphorylase"/>
    <property type="match status" value="1"/>
</dbReference>
<name>A0A1H0S6F3_9CLOT</name>
<protein>
    <submittedName>
        <fullName evidence="5">Glycosyltransferase involved in cell wall bisynthesis</fullName>
    </submittedName>
</protein>
<sequence>MNTLISLVMIVSDINNFHFALKNITSQSLINWELFLIFKSKDLNIITPLSDSRIHIVERKDETSLINCLLTLFPHFEGDLIAILNSSDIQHHKRLERQSSFMKENSSLSICSCLELPLTSKSKLKNTSNDSNNFITANEIDFATLGGYVPLDIYTFMMQKSFLLSITKFLLNYSLDTELDFILYLLRYTSIEKIPEVLYYFRNARIPYPESIMMDNSLNSSNKISIFNTNKCIEYRNYLYEAIIKDSNISILNNDIKYNILVIIDSLNIGGTETYIFTISMALRNFGIYTYILTSGGVLEDLFVQNNIPVLKINLRQTKNEPQSYWGLINYIREIIAKYNIKLIQFHLPNDIPLCCDLKKFSDIPIILTLHGTFYSKDLIKNYSIYLSRIIFVSKEVETFYSHYLPNDDKVSYSLIPNTIEPYVYTQSTNFLHKLLNLPNDGRIILYCSRLSSGKAPAAIMFLKSFEKITCNDPNLYAVILGDGDSKILIDSYAKTINSLYKSKRVFVLGAVYNVNDYYSDSILVIGTGRVALEAMNCSKPVITLGLNGLVEIVNENNISDMICTNFGDHTSKANTKNLGIYSEYLTQSITYLLSNTKSCESLGRWCKVYCNKNLNLINTAHSISKLFDDLLNLSDI</sequence>
<proteinExistence type="predicted"/>
<dbReference type="Pfam" id="PF13439">
    <property type="entry name" value="Glyco_transf_4"/>
    <property type="match status" value="1"/>
</dbReference>